<protein>
    <submittedName>
        <fullName evidence="3">Pilus assembly protein TadE</fullName>
    </submittedName>
</protein>
<dbReference type="InterPro" id="IPR028087">
    <property type="entry name" value="Tad_N"/>
</dbReference>
<keyword evidence="1" id="KW-0472">Membrane</keyword>
<keyword evidence="1" id="KW-0812">Transmembrane</keyword>
<comment type="caution">
    <text evidence="3">The sequence shown here is derived from an EMBL/GenBank/DDBJ whole genome shotgun (WGS) entry which is preliminary data.</text>
</comment>
<dbReference type="Pfam" id="PF13400">
    <property type="entry name" value="Tad"/>
    <property type="match status" value="1"/>
</dbReference>
<keyword evidence="4" id="KW-1185">Reference proteome</keyword>
<dbReference type="RefSeq" id="WP_161053588.1">
    <property type="nucleotide sequence ID" value="NZ_WWCT01000002.1"/>
</dbReference>
<evidence type="ECO:0000313" key="4">
    <source>
        <dbReference type="Proteomes" id="UP000642144"/>
    </source>
</evidence>
<dbReference type="EMBL" id="WWCT01000002">
    <property type="protein sequence ID" value="MYN25469.1"/>
    <property type="molecule type" value="Genomic_DNA"/>
</dbReference>
<sequence length="490" mass="50553">MRPTSLPRQRGVIAVICCAMALGMLAMVGMALDLAMLYNRKAELQALADATALAAARELNGTADGVANAAIAAADTAASFRYQYNRRLITWSGNALRFAASAATPDASWLDETTAEAAPASIMFAKVDTRALRADIGLVSTVFIRVADNGPSSATTAARAVAGRMSTLLTPLAICAQSTAPAASRVNVTGSSSYNELVEYGFRRGVGYDLMNLNASGVTPENFLIDPLAPPGVTGVASHFASDVVGPFVCAGQLPLPTITGGTLTLKRGFPLADLYHHLNSRFDDYADHACTAEGAPPDSNIKSYDKAAITWMVPAASTQTAASWTSGGKLWTRADPLPGDASNTASQYGPLWAYARAVPYSAYSAQPVEPAAGYGGFATSAWLKLYAPNPPASSAGYPGSSSTSTPYIQLAGATFLAPAVDHQPGLAKRRVLNVALLACPVAAGAITSANVLGVGRFFMTMPATSTSLSAEFAGTAPLSTLGGTVELLP</sequence>
<feature type="domain" description="Putative Flp pilus-assembly TadG-like N-terminal" evidence="2">
    <location>
        <begin position="11"/>
        <end position="57"/>
    </location>
</feature>
<evidence type="ECO:0000256" key="1">
    <source>
        <dbReference type="SAM" id="Phobius"/>
    </source>
</evidence>
<dbReference type="Proteomes" id="UP000642144">
    <property type="component" value="Unassembled WGS sequence"/>
</dbReference>
<name>A0ABW9VV34_9BURK</name>
<organism evidence="3 4">
    <name type="scientific">Duganella levis</name>
    <dbReference type="NCBI Taxonomy" id="2692169"/>
    <lineage>
        <taxon>Bacteria</taxon>
        <taxon>Pseudomonadati</taxon>
        <taxon>Pseudomonadota</taxon>
        <taxon>Betaproteobacteria</taxon>
        <taxon>Burkholderiales</taxon>
        <taxon>Oxalobacteraceae</taxon>
        <taxon>Telluria group</taxon>
        <taxon>Duganella</taxon>
    </lineage>
</organism>
<evidence type="ECO:0000259" key="2">
    <source>
        <dbReference type="Pfam" id="PF13400"/>
    </source>
</evidence>
<evidence type="ECO:0000313" key="3">
    <source>
        <dbReference type="EMBL" id="MYN25469.1"/>
    </source>
</evidence>
<reference evidence="3 4" key="1">
    <citation type="submission" date="2019-12" db="EMBL/GenBank/DDBJ databases">
        <title>Novel species isolated from a subtropical stream in China.</title>
        <authorList>
            <person name="Lu H."/>
        </authorList>
    </citation>
    <scope>NUCLEOTIDE SEQUENCE [LARGE SCALE GENOMIC DNA]</scope>
    <source>
        <strain evidence="3 4">CY42W</strain>
    </source>
</reference>
<feature type="transmembrane region" description="Helical" evidence="1">
    <location>
        <begin position="12"/>
        <end position="38"/>
    </location>
</feature>
<keyword evidence="1" id="KW-1133">Transmembrane helix</keyword>
<proteinExistence type="predicted"/>
<gene>
    <name evidence="3" type="ORF">GTP69_03530</name>
</gene>
<accession>A0ABW9VV34</accession>